<organism evidence="2 3">
    <name type="scientific">Lithospermum erythrorhizon</name>
    <name type="common">Purple gromwell</name>
    <name type="synonym">Lithospermum officinale var. erythrorhizon</name>
    <dbReference type="NCBI Taxonomy" id="34254"/>
    <lineage>
        <taxon>Eukaryota</taxon>
        <taxon>Viridiplantae</taxon>
        <taxon>Streptophyta</taxon>
        <taxon>Embryophyta</taxon>
        <taxon>Tracheophyta</taxon>
        <taxon>Spermatophyta</taxon>
        <taxon>Magnoliopsida</taxon>
        <taxon>eudicotyledons</taxon>
        <taxon>Gunneridae</taxon>
        <taxon>Pentapetalae</taxon>
        <taxon>asterids</taxon>
        <taxon>lamiids</taxon>
        <taxon>Boraginales</taxon>
        <taxon>Boraginaceae</taxon>
        <taxon>Boraginoideae</taxon>
        <taxon>Lithospermeae</taxon>
        <taxon>Lithospermum</taxon>
    </lineage>
</organism>
<keyword evidence="3" id="KW-1185">Reference proteome</keyword>
<feature type="chain" id="PRO_5043932294" evidence="1">
    <location>
        <begin position="22"/>
        <end position="275"/>
    </location>
</feature>
<evidence type="ECO:0000256" key="1">
    <source>
        <dbReference type="SAM" id="SignalP"/>
    </source>
</evidence>
<proteinExistence type="predicted"/>
<dbReference type="Proteomes" id="UP001454036">
    <property type="component" value="Unassembled WGS sequence"/>
</dbReference>
<reference evidence="2 3" key="1">
    <citation type="submission" date="2024-01" db="EMBL/GenBank/DDBJ databases">
        <title>The complete chloroplast genome sequence of Lithospermum erythrorhizon: insights into the phylogenetic relationship among Boraginaceae species and the maternal lineages of purple gromwells.</title>
        <authorList>
            <person name="Okada T."/>
            <person name="Watanabe K."/>
        </authorList>
    </citation>
    <scope>NUCLEOTIDE SEQUENCE [LARGE SCALE GENOMIC DNA]</scope>
</reference>
<gene>
    <name evidence="2" type="ORF">LIER_18096</name>
</gene>
<dbReference type="EMBL" id="BAABME010004302">
    <property type="protein sequence ID" value="GAA0161879.1"/>
    <property type="molecule type" value="Genomic_DNA"/>
</dbReference>
<name>A0AAV3QCX6_LITER</name>
<evidence type="ECO:0000313" key="3">
    <source>
        <dbReference type="Proteomes" id="UP001454036"/>
    </source>
</evidence>
<accession>A0AAV3QCX6</accession>
<evidence type="ECO:0000313" key="2">
    <source>
        <dbReference type="EMBL" id="GAA0161879.1"/>
    </source>
</evidence>
<sequence>MAWLGYFRRLWLFLGLRSIRLLPLIELGISKVCLQELMLSSRSPITRWMDTLPIARWPPWLKPCIMTRVCYKSSVEMPISLSVWRGRIFTADPPSTSIQLILTSHSSRVPLGLFGAPLRLPPPLGYLQPLRTYGMTPLCLHGQSRLGSLPTSSSPACFSENLLAPDFSFLEDGDGYVVGEDFVFLQQYGSLTGESGSVLLLTSSGRLGSGSSISFALSSSSNIPWMSDSKKGYSLACISFSVRLFLCPRLSPPSVLLILQENLIDLEVMAWASFS</sequence>
<keyword evidence="1" id="KW-0732">Signal</keyword>
<dbReference type="AlphaFoldDB" id="A0AAV3QCX6"/>
<protein>
    <submittedName>
        <fullName evidence="2">Uncharacterized protein</fullName>
    </submittedName>
</protein>
<feature type="signal peptide" evidence="1">
    <location>
        <begin position="1"/>
        <end position="21"/>
    </location>
</feature>
<comment type="caution">
    <text evidence="2">The sequence shown here is derived from an EMBL/GenBank/DDBJ whole genome shotgun (WGS) entry which is preliminary data.</text>
</comment>